<reference evidence="3" key="1">
    <citation type="submission" date="2021-02" db="EMBL/GenBank/DDBJ databases">
        <authorList>
            <person name="Nowell W R."/>
        </authorList>
    </citation>
    <scope>NUCLEOTIDE SEQUENCE</scope>
</reference>
<dbReference type="FunFam" id="2.60.40.1910:FF:000006">
    <property type="entry name" value="Aminopeptidase"/>
    <property type="match status" value="1"/>
</dbReference>
<keyword evidence="1" id="KW-0031">Aminopeptidase</keyword>
<dbReference type="GO" id="GO:0070006">
    <property type="term" value="F:metalloaminopeptidase activity"/>
    <property type="evidence" value="ECO:0007669"/>
    <property type="project" value="TreeGrafter"/>
</dbReference>
<evidence type="ECO:0000313" key="4">
    <source>
        <dbReference type="Proteomes" id="UP000681720"/>
    </source>
</evidence>
<dbReference type="AlphaFoldDB" id="A0A8S3K323"/>
<dbReference type="GO" id="GO:0005737">
    <property type="term" value="C:cytoplasm"/>
    <property type="evidence" value="ECO:0007669"/>
    <property type="project" value="TreeGrafter"/>
</dbReference>
<dbReference type="GO" id="GO:0005615">
    <property type="term" value="C:extracellular space"/>
    <property type="evidence" value="ECO:0007669"/>
    <property type="project" value="TreeGrafter"/>
</dbReference>
<sequence>MIYSVLNETTFFQGISNYLDYFKYSNAVQDELWAFLTNVTSPITLGGYTIKQIMDTWTLQEGYPVLMVTRNYNDNTLILKQKRFLLDPNAVHNTSSYVNPFKPLEFQWYIPYDYMIDSTLSTFYWLPPNKTVQLTDIRPSNDWILFNTNEFGFYRVN</sequence>
<dbReference type="Gene3D" id="2.60.40.1910">
    <property type="match status" value="1"/>
</dbReference>
<evidence type="ECO:0000313" key="3">
    <source>
        <dbReference type="EMBL" id="CAF5223782.1"/>
    </source>
</evidence>
<name>A0A8S3K323_9BILA</name>
<dbReference type="GO" id="GO:0042277">
    <property type="term" value="F:peptide binding"/>
    <property type="evidence" value="ECO:0007669"/>
    <property type="project" value="TreeGrafter"/>
</dbReference>
<dbReference type="PANTHER" id="PTHR11533">
    <property type="entry name" value="PROTEASE M1 ZINC METALLOPROTEASE"/>
    <property type="match status" value="1"/>
</dbReference>
<dbReference type="Proteomes" id="UP000681720">
    <property type="component" value="Unassembled WGS sequence"/>
</dbReference>
<evidence type="ECO:0000259" key="2">
    <source>
        <dbReference type="Pfam" id="PF01433"/>
    </source>
</evidence>
<dbReference type="GO" id="GO:0006508">
    <property type="term" value="P:proteolysis"/>
    <property type="evidence" value="ECO:0007669"/>
    <property type="project" value="TreeGrafter"/>
</dbReference>
<dbReference type="GO" id="GO:0016020">
    <property type="term" value="C:membrane"/>
    <property type="evidence" value="ECO:0007669"/>
    <property type="project" value="TreeGrafter"/>
</dbReference>
<dbReference type="Gene3D" id="1.10.390.10">
    <property type="entry name" value="Neutral Protease Domain 2"/>
    <property type="match status" value="1"/>
</dbReference>
<dbReference type="InterPro" id="IPR027268">
    <property type="entry name" value="Peptidase_M4/M1_CTD_sf"/>
</dbReference>
<feature type="non-terminal residue" evidence="3">
    <location>
        <position position="157"/>
    </location>
</feature>
<keyword evidence="1" id="KW-0645">Protease</keyword>
<dbReference type="PANTHER" id="PTHR11533:SF276">
    <property type="entry name" value="GLUTAMYL AMINOPEPTIDASE"/>
    <property type="match status" value="1"/>
</dbReference>
<accession>A0A8S3K323</accession>
<protein>
    <recommendedName>
        <fullName evidence="2">Peptidase M1 membrane alanine aminopeptidase domain-containing protein</fullName>
    </recommendedName>
</protein>
<keyword evidence="1" id="KW-0378">Hydrolase</keyword>
<gene>
    <name evidence="3" type="ORF">GIL414_LOCUS85759</name>
</gene>
<dbReference type="EMBL" id="CAJOBJ010371827">
    <property type="protein sequence ID" value="CAF5223782.1"/>
    <property type="molecule type" value="Genomic_DNA"/>
</dbReference>
<dbReference type="SUPFAM" id="SSF55486">
    <property type="entry name" value="Metalloproteases ('zincins'), catalytic domain"/>
    <property type="match status" value="1"/>
</dbReference>
<proteinExistence type="predicted"/>
<dbReference type="InterPro" id="IPR050344">
    <property type="entry name" value="Peptidase_M1_aminopeptidases"/>
</dbReference>
<feature type="domain" description="Peptidase M1 membrane alanine aminopeptidase" evidence="2">
    <location>
        <begin position="1"/>
        <end position="57"/>
    </location>
</feature>
<comment type="caution">
    <text evidence="3">The sequence shown here is derived from an EMBL/GenBank/DDBJ whole genome shotgun (WGS) entry which is preliminary data.</text>
</comment>
<dbReference type="InterPro" id="IPR014782">
    <property type="entry name" value="Peptidase_M1_dom"/>
</dbReference>
<dbReference type="Pfam" id="PF01433">
    <property type="entry name" value="Peptidase_M1"/>
    <property type="match status" value="1"/>
</dbReference>
<dbReference type="GO" id="GO:0043171">
    <property type="term" value="P:peptide catabolic process"/>
    <property type="evidence" value="ECO:0007669"/>
    <property type="project" value="TreeGrafter"/>
</dbReference>
<evidence type="ECO:0000256" key="1">
    <source>
        <dbReference type="ARBA" id="ARBA00022438"/>
    </source>
</evidence>
<dbReference type="GO" id="GO:0008270">
    <property type="term" value="F:zinc ion binding"/>
    <property type="evidence" value="ECO:0007669"/>
    <property type="project" value="InterPro"/>
</dbReference>
<organism evidence="3 4">
    <name type="scientific">Rotaria magnacalcarata</name>
    <dbReference type="NCBI Taxonomy" id="392030"/>
    <lineage>
        <taxon>Eukaryota</taxon>
        <taxon>Metazoa</taxon>
        <taxon>Spiralia</taxon>
        <taxon>Gnathifera</taxon>
        <taxon>Rotifera</taxon>
        <taxon>Eurotatoria</taxon>
        <taxon>Bdelloidea</taxon>
        <taxon>Philodinida</taxon>
        <taxon>Philodinidae</taxon>
        <taxon>Rotaria</taxon>
    </lineage>
</organism>